<feature type="transmembrane region" description="Helical" evidence="6">
    <location>
        <begin position="454"/>
        <end position="470"/>
    </location>
</feature>
<name>A0ABZ0RE28_9BACT</name>
<dbReference type="InterPro" id="IPR007016">
    <property type="entry name" value="O-antigen_ligase-rel_domated"/>
</dbReference>
<keyword evidence="3 6" id="KW-1133">Transmembrane helix</keyword>
<feature type="domain" description="O-antigen ligase-related" evidence="7">
    <location>
        <begin position="265"/>
        <end position="410"/>
    </location>
</feature>
<keyword evidence="2 6" id="KW-0812">Transmembrane</keyword>
<feature type="transmembrane region" description="Helical" evidence="6">
    <location>
        <begin position="394"/>
        <end position="417"/>
    </location>
</feature>
<dbReference type="Proteomes" id="UP001324993">
    <property type="component" value="Chromosome"/>
</dbReference>
<organism evidence="8 9">
    <name type="scientific">Coraliomargarita algicola</name>
    <dbReference type="NCBI Taxonomy" id="3092156"/>
    <lineage>
        <taxon>Bacteria</taxon>
        <taxon>Pseudomonadati</taxon>
        <taxon>Verrucomicrobiota</taxon>
        <taxon>Opitutia</taxon>
        <taxon>Puniceicoccales</taxon>
        <taxon>Coraliomargaritaceae</taxon>
        <taxon>Coraliomargarita</taxon>
    </lineage>
</organism>
<evidence type="ECO:0000256" key="3">
    <source>
        <dbReference type="ARBA" id="ARBA00022989"/>
    </source>
</evidence>
<dbReference type="InterPro" id="IPR011990">
    <property type="entry name" value="TPR-like_helical_dom_sf"/>
</dbReference>
<feature type="transmembrane region" description="Helical" evidence="6">
    <location>
        <begin position="158"/>
        <end position="178"/>
    </location>
</feature>
<evidence type="ECO:0000259" key="7">
    <source>
        <dbReference type="Pfam" id="PF04932"/>
    </source>
</evidence>
<evidence type="ECO:0000313" key="8">
    <source>
        <dbReference type="EMBL" id="WPJ94241.1"/>
    </source>
</evidence>
<proteinExistence type="predicted"/>
<evidence type="ECO:0000256" key="4">
    <source>
        <dbReference type="ARBA" id="ARBA00023136"/>
    </source>
</evidence>
<keyword evidence="9" id="KW-1185">Reference proteome</keyword>
<keyword evidence="8" id="KW-0436">Ligase</keyword>
<dbReference type="EMBL" id="CP138858">
    <property type="protein sequence ID" value="WPJ94241.1"/>
    <property type="molecule type" value="Genomic_DNA"/>
</dbReference>
<feature type="region of interest" description="Disordered" evidence="5">
    <location>
        <begin position="1"/>
        <end position="44"/>
    </location>
</feature>
<evidence type="ECO:0000256" key="5">
    <source>
        <dbReference type="SAM" id="MobiDB-lite"/>
    </source>
</evidence>
<comment type="subcellular location">
    <subcellularLocation>
        <location evidence="1">Membrane</location>
        <topology evidence="1">Multi-pass membrane protein</topology>
    </subcellularLocation>
</comment>
<dbReference type="PANTHER" id="PTHR37422:SF13">
    <property type="entry name" value="LIPOPOLYSACCHARIDE BIOSYNTHESIS PROTEIN PA4999-RELATED"/>
    <property type="match status" value="1"/>
</dbReference>
<gene>
    <name evidence="8" type="ORF">SH580_12430</name>
</gene>
<dbReference type="InterPro" id="IPR051533">
    <property type="entry name" value="WaaL-like"/>
</dbReference>
<sequence length="856" mass="95444">MEPSSAKHRRHSLKRRHMGPPAKGARKHASSKRVAPTESFAPPPVASRRMISLPKPPGPPPAFKLFLGAFLSVMLLIALGGGYNAVALAFALLLPGIALVIKPPSKGLGKLGDFGFVGLLLCLLLAFVPQFYWPSAAWREEAAALGIDLPATLSVQPWLSFEAWLLTLAGFGWLYAALQWPVNLSGRRWLYFGLSILVCGLAGFVLWGNLMGARYPAAGEVAVFSYFKDPKLTASLLAIAGIATFIYSIEGLRSRNLVPLIGVPATVLCFAGLLVSGACVGLLLYFSGIALWFVCSIRSRSLPRAFKFGFPLVVLIFGVVLVNNDRSVQRMLDLVRTDTQLNDRLRLPVYADATDMVLAAPLSGFGLGSFSAVFPQYREASANFQTVAQPKSDLLWLASEGGLLALVFFAIFLFAYAKRCRGMLEGASASYRLLALIAVIIFALNGLFDVPWHRPGTMYFAILLAALALPTRTRAATHLPKLFWRASGALLILFGLLWLAAGLFNAPFYSAVKLSQAQATLEAQLSEGTKPPERPSEADFANATAVADSWVAQRPLDWRAYSLRAQLRLQDTRDLEQADADFRRARFVEPVLGVVSQAEGRAWLPYDPERVVGAWRETLLREIEDKDRTYSSMLQQASESSRLQERMARLSEVDPYYRAFFLCSLRGRELQREMARELAKDAGLKAYNVKLRTEIVENWIQHGDLNLAEAFLQSYEDSLANRWWLWSLLLKDQAKFQQAIQQIREHVEVPEIPAVKVNLEEVSMARLTREYAVDSGDRMKGATLISIYLEGQEYEKALSVLDRLLETPQPPLYLYYWRAECLYQLQDYIESWYSFEKYLERLWGRDDAANPVAQGS</sequence>
<dbReference type="Pfam" id="PF04932">
    <property type="entry name" value="Wzy_C"/>
    <property type="match status" value="1"/>
</dbReference>
<feature type="transmembrane region" description="Helical" evidence="6">
    <location>
        <begin position="305"/>
        <end position="322"/>
    </location>
</feature>
<feature type="transmembrane region" description="Helical" evidence="6">
    <location>
        <begin position="190"/>
        <end position="212"/>
    </location>
</feature>
<feature type="transmembrane region" description="Helical" evidence="6">
    <location>
        <begin position="482"/>
        <end position="504"/>
    </location>
</feature>
<evidence type="ECO:0000313" key="9">
    <source>
        <dbReference type="Proteomes" id="UP001324993"/>
    </source>
</evidence>
<dbReference type="RefSeq" id="WP_319831182.1">
    <property type="nucleotide sequence ID" value="NZ_CP138858.1"/>
</dbReference>
<dbReference type="GO" id="GO:0016874">
    <property type="term" value="F:ligase activity"/>
    <property type="evidence" value="ECO:0007669"/>
    <property type="project" value="UniProtKB-KW"/>
</dbReference>
<reference evidence="8 9" key="1">
    <citation type="submission" date="2023-11" db="EMBL/GenBank/DDBJ databases">
        <title>Coraliomargarita sp. nov., isolated from marine algae.</title>
        <authorList>
            <person name="Lee J.K."/>
            <person name="Baek J.H."/>
            <person name="Kim J.M."/>
            <person name="Choi D.G."/>
            <person name="Jeon C.O."/>
        </authorList>
    </citation>
    <scope>NUCLEOTIDE SEQUENCE [LARGE SCALE GENOMIC DNA]</scope>
    <source>
        <strain evidence="8 9">J2-16</strain>
    </source>
</reference>
<keyword evidence="4 6" id="KW-0472">Membrane</keyword>
<evidence type="ECO:0000256" key="1">
    <source>
        <dbReference type="ARBA" id="ARBA00004141"/>
    </source>
</evidence>
<evidence type="ECO:0000256" key="6">
    <source>
        <dbReference type="SAM" id="Phobius"/>
    </source>
</evidence>
<feature type="transmembrane region" description="Helical" evidence="6">
    <location>
        <begin position="114"/>
        <end position="133"/>
    </location>
</feature>
<feature type="transmembrane region" description="Helical" evidence="6">
    <location>
        <begin position="232"/>
        <end position="249"/>
    </location>
</feature>
<dbReference type="Gene3D" id="1.25.40.10">
    <property type="entry name" value="Tetratricopeptide repeat domain"/>
    <property type="match status" value="1"/>
</dbReference>
<feature type="transmembrane region" description="Helical" evidence="6">
    <location>
        <begin position="261"/>
        <end position="293"/>
    </location>
</feature>
<dbReference type="PANTHER" id="PTHR37422">
    <property type="entry name" value="TEICHURONIC ACID BIOSYNTHESIS PROTEIN TUAE"/>
    <property type="match status" value="1"/>
</dbReference>
<accession>A0ABZ0RE28</accession>
<dbReference type="SUPFAM" id="SSF48452">
    <property type="entry name" value="TPR-like"/>
    <property type="match status" value="2"/>
</dbReference>
<protein>
    <submittedName>
        <fullName evidence="8">O-antigen ligase family protein</fullName>
    </submittedName>
</protein>
<feature type="transmembrane region" description="Helical" evidence="6">
    <location>
        <begin position="429"/>
        <end position="448"/>
    </location>
</feature>
<evidence type="ECO:0000256" key="2">
    <source>
        <dbReference type="ARBA" id="ARBA00022692"/>
    </source>
</evidence>
<feature type="compositionally biased region" description="Basic residues" evidence="5">
    <location>
        <begin position="1"/>
        <end position="31"/>
    </location>
</feature>